<keyword evidence="12" id="KW-1185">Reference proteome</keyword>
<dbReference type="GO" id="GO:0005886">
    <property type="term" value="C:plasma membrane"/>
    <property type="evidence" value="ECO:0007669"/>
    <property type="project" value="InterPro"/>
</dbReference>
<feature type="domain" description="Cadherin" evidence="10">
    <location>
        <begin position="2"/>
        <end position="133"/>
    </location>
</feature>
<feature type="domain" description="Cadherin" evidence="10">
    <location>
        <begin position="380"/>
        <end position="510"/>
    </location>
</feature>
<keyword evidence="6 9" id="KW-1133">Transmembrane helix</keyword>
<dbReference type="AlphaFoldDB" id="A0A8E0VFH3"/>
<proteinExistence type="predicted"/>
<reference evidence="11" key="1">
    <citation type="submission" date="2019-05" db="EMBL/GenBank/DDBJ databases">
        <title>Annotation for the trematode Fasciolopsis buski.</title>
        <authorList>
            <person name="Choi Y.-J."/>
        </authorList>
    </citation>
    <scope>NUCLEOTIDE SEQUENCE</scope>
    <source>
        <strain evidence="11">HT</strain>
        <tissue evidence="11">Whole worm</tissue>
    </source>
</reference>
<dbReference type="PANTHER" id="PTHR24025">
    <property type="entry name" value="DESMOGLEIN FAMILY MEMBER"/>
    <property type="match status" value="1"/>
</dbReference>
<feature type="domain" description="Cadherin" evidence="10">
    <location>
        <begin position="321"/>
        <end position="379"/>
    </location>
</feature>
<dbReference type="SUPFAM" id="SSF49313">
    <property type="entry name" value="Cadherin-like"/>
    <property type="match status" value="8"/>
</dbReference>
<keyword evidence="3" id="KW-0677">Repeat</keyword>
<dbReference type="Proteomes" id="UP000728185">
    <property type="component" value="Unassembled WGS sequence"/>
</dbReference>
<feature type="transmembrane region" description="Helical" evidence="9">
    <location>
        <begin position="48"/>
        <end position="70"/>
    </location>
</feature>
<gene>
    <name evidence="11" type="ORF">FBUS_00734</name>
</gene>
<organism evidence="11 12">
    <name type="scientific">Fasciolopsis buskii</name>
    <dbReference type="NCBI Taxonomy" id="27845"/>
    <lineage>
        <taxon>Eukaryota</taxon>
        <taxon>Metazoa</taxon>
        <taxon>Spiralia</taxon>
        <taxon>Lophotrochozoa</taxon>
        <taxon>Platyhelminthes</taxon>
        <taxon>Trematoda</taxon>
        <taxon>Digenea</taxon>
        <taxon>Plagiorchiida</taxon>
        <taxon>Echinostomata</taxon>
        <taxon>Echinostomatoidea</taxon>
        <taxon>Fasciolidae</taxon>
        <taxon>Fasciolopsis</taxon>
    </lineage>
</organism>
<dbReference type="OrthoDB" id="6288153at2759"/>
<dbReference type="PROSITE" id="PS00232">
    <property type="entry name" value="CADHERIN_1"/>
    <property type="match status" value="3"/>
</dbReference>
<dbReference type="GO" id="GO:0005911">
    <property type="term" value="C:cell-cell junction"/>
    <property type="evidence" value="ECO:0007669"/>
    <property type="project" value="TreeGrafter"/>
</dbReference>
<dbReference type="Pfam" id="PF00028">
    <property type="entry name" value="Cadherin"/>
    <property type="match status" value="3"/>
</dbReference>
<dbReference type="GO" id="GO:0005509">
    <property type="term" value="F:calcium ion binding"/>
    <property type="evidence" value="ECO:0007669"/>
    <property type="project" value="UniProtKB-UniRule"/>
</dbReference>
<feature type="domain" description="Cadherin" evidence="10">
    <location>
        <begin position="537"/>
        <end position="643"/>
    </location>
</feature>
<protein>
    <submittedName>
        <fullName evidence="11">Fat cadherin tumor suppressor protein</fullName>
    </submittedName>
</protein>
<dbReference type="InterPro" id="IPR050971">
    <property type="entry name" value="Cadherin-domain_protein"/>
</dbReference>
<sequence length="945" mass="105046">MPVGSRIGAIHPARDADRGLYGQVTYQLIGGHNRDQFRMDTRTVPHSFLFLLRFIYYSSSLTTSLIVIFISKFSHYFSPVSSFSGDIFLASRLDRESIDRYQLLVRAADGGHLFDHLLLELLITDENDNRPIMMQPNYEITLFPHEYNATVTPNGFPVRTELFVRATDADLPENTHLIYRIFRGPNQASPPYQRMDASLHVETFTISPESGQLLVQSPISRPDLDEWPLSVEACDAMATISSSSVIAPTYCSTPAKVHIRLAAREPPVRPRIYCTASPVLEDDHLADREVALCQQQPSNLTGEWMLTSVTVLRTGQHLSAFRVDRHSGRVFTTRPLDYEVASAYRLRIQFRMSNFKPVVLAHTEFIIQLVDVNDCTPQLDSPIYRIDVPEDLPSGTNLIRLLAIDRDADRTDPITYSLWPMGILDTELSSTLREVARGFHAVPGSGPDIIALRQLFSVNSMGWVILKSSLDFESQAEHTFKVVAMDAVGHWNASSVVVSVIDVNDNAPHWPLRESSDDPLEYILFSDMSRRQILYAEVNVSENLMHADNEVIYQLSVIDPDKQVASAPVFYLVMESDQPSTANASTFFSVSNSGAVRLRRPLDRELAGSYTLKFRASDGLFVTSDVFVLKVNVVDMNDNAPICLQPERRLSVFEDAPVGTILTRLVATDADAEPVNSVLTYVLTSGDPSLFSVNETTGEIRLDSALDFETEKEHRLTVEAGDVGQLACQFVIQVTVLDVNDNPPVFDPVQIQPIPEDAPIGSLVGKVTARDRDTVDANRLIYSLVSAHEASFSVESQTGLLKVSKTLDRETLSVHELTILVRDGPLSSSSELSLSNGPNTVVIATASPTSSALIAHRFTATTSVTVHLLDVNDSPPQFVNTSAHKLNVSELAPVGRWLTRVRAVSQDEGANSLIHYRLLTKQREFALNETTGKCLFHAPRFFEKF</sequence>
<evidence type="ECO:0000256" key="4">
    <source>
        <dbReference type="ARBA" id="ARBA00022837"/>
    </source>
</evidence>
<evidence type="ECO:0000256" key="8">
    <source>
        <dbReference type="PROSITE-ProRule" id="PRU00043"/>
    </source>
</evidence>
<evidence type="ECO:0000256" key="1">
    <source>
        <dbReference type="ARBA" id="ARBA00004370"/>
    </source>
</evidence>
<comment type="subcellular location">
    <subcellularLocation>
        <location evidence="1">Membrane</location>
    </subcellularLocation>
</comment>
<feature type="domain" description="Cadherin" evidence="10">
    <location>
        <begin position="644"/>
        <end position="746"/>
    </location>
</feature>
<dbReference type="PRINTS" id="PR00205">
    <property type="entry name" value="CADHERIN"/>
</dbReference>
<dbReference type="FunFam" id="2.60.40.60:FF:000015">
    <property type="entry name" value="FAT atypical cadherin 1"/>
    <property type="match status" value="1"/>
</dbReference>
<evidence type="ECO:0000313" key="12">
    <source>
        <dbReference type="Proteomes" id="UP000728185"/>
    </source>
</evidence>
<dbReference type="GO" id="GO:0007156">
    <property type="term" value="P:homophilic cell adhesion via plasma membrane adhesion molecules"/>
    <property type="evidence" value="ECO:0007669"/>
    <property type="project" value="InterPro"/>
</dbReference>
<evidence type="ECO:0000259" key="10">
    <source>
        <dbReference type="PROSITE" id="PS50268"/>
    </source>
</evidence>
<evidence type="ECO:0000256" key="3">
    <source>
        <dbReference type="ARBA" id="ARBA00022737"/>
    </source>
</evidence>
<dbReference type="InterPro" id="IPR015919">
    <property type="entry name" value="Cadherin-like_sf"/>
</dbReference>
<dbReference type="SMART" id="SM00112">
    <property type="entry name" value="CA"/>
    <property type="match status" value="7"/>
</dbReference>
<dbReference type="InterPro" id="IPR020894">
    <property type="entry name" value="Cadherin_CS"/>
</dbReference>
<keyword evidence="2 9" id="KW-0812">Transmembrane</keyword>
<name>A0A8E0VFH3_9TREM</name>
<dbReference type="EMBL" id="LUCM01009625">
    <property type="protein sequence ID" value="KAA0186683.1"/>
    <property type="molecule type" value="Genomic_DNA"/>
</dbReference>
<evidence type="ECO:0000256" key="9">
    <source>
        <dbReference type="SAM" id="Phobius"/>
    </source>
</evidence>
<evidence type="ECO:0000313" key="11">
    <source>
        <dbReference type="EMBL" id="KAA0186683.1"/>
    </source>
</evidence>
<keyword evidence="5" id="KW-0130">Cell adhesion</keyword>
<dbReference type="CDD" id="cd11304">
    <property type="entry name" value="Cadherin_repeat"/>
    <property type="match status" value="8"/>
</dbReference>
<dbReference type="PANTHER" id="PTHR24025:SF31">
    <property type="entry name" value="NEURAL-CADHERIN"/>
    <property type="match status" value="1"/>
</dbReference>
<dbReference type="Gene3D" id="2.60.40.60">
    <property type="entry name" value="Cadherins"/>
    <property type="match status" value="8"/>
</dbReference>
<evidence type="ECO:0000256" key="2">
    <source>
        <dbReference type="ARBA" id="ARBA00022692"/>
    </source>
</evidence>
<feature type="domain" description="Cadherin" evidence="10">
    <location>
        <begin position="143"/>
        <end position="272"/>
    </location>
</feature>
<evidence type="ECO:0000256" key="6">
    <source>
        <dbReference type="ARBA" id="ARBA00022989"/>
    </source>
</evidence>
<dbReference type="InterPro" id="IPR002126">
    <property type="entry name" value="Cadherin-like_dom"/>
</dbReference>
<keyword evidence="4 8" id="KW-0106">Calcium</keyword>
<evidence type="ECO:0000256" key="7">
    <source>
        <dbReference type="ARBA" id="ARBA00023136"/>
    </source>
</evidence>
<accession>A0A8E0VFH3</accession>
<keyword evidence="7 9" id="KW-0472">Membrane</keyword>
<dbReference type="PROSITE" id="PS50268">
    <property type="entry name" value="CADHERIN_2"/>
    <property type="match status" value="7"/>
</dbReference>
<feature type="domain" description="Cadherin" evidence="10">
    <location>
        <begin position="754"/>
        <end position="878"/>
    </location>
</feature>
<evidence type="ECO:0000256" key="5">
    <source>
        <dbReference type="ARBA" id="ARBA00022889"/>
    </source>
</evidence>
<comment type="caution">
    <text evidence="11">The sequence shown here is derived from an EMBL/GenBank/DDBJ whole genome shotgun (WGS) entry which is preliminary data.</text>
</comment>